<dbReference type="GO" id="GO:0046872">
    <property type="term" value="F:metal ion binding"/>
    <property type="evidence" value="ECO:0007669"/>
    <property type="project" value="UniProtKB-KW"/>
</dbReference>
<dbReference type="GO" id="GO:0008484">
    <property type="term" value="F:sulfuric ester hydrolase activity"/>
    <property type="evidence" value="ECO:0007669"/>
    <property type="project" value="TreeGrafter"/>
</dbReference>
<dbReference type="InterPro" id="IPR000917">
    <property type="entry name" value="Sulfatase_N"/>
</dbReference>
<evidence type="ECO:0000259" key="3">
    <source>
        <dbReference type="Pfam" id="PF00884"/>
    </source>
</evidence>
<dbReference type="EMBL" id="FMWG01000004">
    <property type="protein sequence ID" value="SCZ62138.1"/>
    <property type="molecule type" value="Genomic_DNA"/>
</dbReference>
<dbReference type="OrthoDB" id="9795675at2"/>
<keyword evidence="2" id="KW-0378">Hydrolase</keyword>
<protein>
    <submittedName>
        <fullName evidence="4">Arylsulfatase A</fullName>
    </submittedName>
</protein>
<name>A0A1G5QKJ6_9RHOB</name>
<sequence length="536" mass="60818">MTKNVLFIMCDQLRFDYLGCAGHPTIRTPNIDALAKRGVRFSRSYVQSPICGPSRMSTYTGRYPRSHGSDYNNVPLRVGEWTLGDHLNSFGAKAVLCGKTHARADIEGMVRLGIDPKSEKGEHIAEAGFEVWDRLDGLHPSKGKKPSHYNEYLRSKGFEGENPWEEWAASVVDHDGSIKNGWLNQYADRPARIPEEHSETAYSTNRAMSFIEQAGDTSWCLHLSYIKPHWPIVAPAPYHNMYGPQDVIPVVRSDEEQGHEHPVYKTKRSVRYSTIYKRPGAREKMIATYMGLITQIDDHIGRLTKWLDESGRAEDTMIIFTSDHGDYLGDHWMGEKQYFHDPSVKVPLIVVDPSPEANETRGTVDDHLSEAIDLVPTIIEYMGGELRENILEGRSLLPLLRGQKTPWRECVFAEADYSRSATRAALGRTPQECKMVMAFDGRWKYIHTQDLPPMLFDLKEDPDELIDLGQRNGYEQIRASMDAKIRDWAVGSKMRITQSDAFITAKGPEFTKGILIGFWDEPELEQALQEVAISKT</sequence>
<dbReference type="Proteomes" id="UP000198767">
    <property type="component" value="Unassembled WGS sequence"/>
</dbReference>
<reference evidence="4 5" key="1">
    <citation type="submission" date="2016-10" db="EMBL/GenBank/DDBJ databases">
        <authorList>
            <person name="de Groot N.N."/>
        </authorList>
    </citation>
    <scope>NUCLEOTIDE SEQUENCE [LARGE SCALE GENOMIC DNA]</scope>
    <source>
        <strain evidence="4 5">U95</strain>
    </source>
</reference>
<keyword evidence="5" id="KW-1185">Reference proteome</keyword>
<dbReference type="STRING" id="1156985.SAMN04488118_104341"/>
<dbReference type="AlphaFoldDB" id="A0A1G5QKJ6"/>
<dbReference type="PANTHER" id="PTHR45953">
    <property type="entry name" value="IDURONATE 2-SULFATASE"/>
    <property type="match status" value="1"/>
</dbReference>
<dbReference type="Gene3D" id="3.40.720.10">
    <property type="entry name" value="Alkaline Phosphatase, subunit A"/>
    <property type="match status" value="1"/>
</dbReference>
<organism evidence="4 5">
    <name type="scientific">Epibacterium ulvae</name>
    <dbReference type="NCBI Taxonomy" id="1156985"/>
    <lineage>
        <taxon>Bacteria</taxon>
        <taxon>Pseudomonadati</taxon>
        <taxon>Pseudomonadota</taxon>
        <taxon>Alphaproteobacteria</taxon>
        <taxon>Rhodobacterales</taxon>
        <taxon>Roseobacteraceae</taxon>
        <taxon>Epibacterium</taxon>
    </lineage>
</organism>
<accession>A0A1G5QKJ6</accession>
<evidence type="ECO:0000256" key="2">
    <source>
        <dbReference type="ARBA" id="ARBA00022801"/>
    </source>
</evidence>
<dbReference type="GO" id="GO:0005737">
    <property type="term" value="C:cytoplasm"/>
    <property type="evidence" value="ECO:0007669"/>
    <property type="project" value="TreeGrafter"/>
</dbReference>
<evidence type="ECO:0000313" key="4">
    <source>
        <dbReference type="EMBL" id="SCZ62138.1"/>
    </source>
</evidence>
<dbReference type="CDD" id="cd16028">
    <property type="entry name" value="PMH"/>
    <property type="match status" value="1"/>
</dbReference>
<evidence type="ECO:0000313" key="5">
    <source>
        <dbReference type="Proteomes" id="UP000198767"/>
    </source>
</evidence>
<feature type="domain" description="Sulfatase N-terminal" evidence="3">
    <location>
        <begin position="3"/>
        <end position="383"/>
    </location>
</feature>
<keyword evidence="1" id="KW-0479">Metal-binding</keyword>
<gene>
    <name evidence="4" type="ORF">SAMN04488118_104341</name>
</gene>
<dbReference type="Pfam" id="PF00884">
    <property type="entry name" value="Sulfatase"/>
    <property type="match status" value="1"/>
</dbReference>
<dbReference type="SUPFAM" id="SSF53649">
    <property type="entry name" value="Alkaline phosphatase-like"/>
    <property type="match status" value="1"/>
</dbReference>
<evidence type="ECO:0000256" key="1">
    <source>
        <dbReference type="ARBA" id="ARBA00022723"/>
    </source>
</evidence>
<proteinExistence type="predicted"/>
<dbReference type="PANTHER" id="PTHR45953:SF1">
    <property type="entry name" value="IDURONATE 2-SULFATASE"/>
    <property type="match status" value="1"/>
</dbReference>
<dbReference type="RefSeq" id="WP_090218158.1">
    <property type="nucleotide sequence ID" value="NZ_FMWG01000004.1"/>
</dbReference>
<dbReference type="InterPro" id="IPR017850">
    <property type="entry name" value="Alkaline_phosphatase_core_sf"/>
</dbReference>